<feature type="compositionally biased region" description="Polar residues" evidence="2">
    <location>
        <begin position="292"/>
        <end position="301"/>
    </location>
</feature>
<name>A0ABR1TWD2_9PEZI</name>
<feature type="region of interest" description="Disordered" evidence="2">
    <location>
        <begin position="268"/>
        <end position="304"/>
    </location>
</feature>
<dbReference type="SUPFAM" id="SSF57850">
    <property type="entry name" value="RING/U-box"/>
    <property type="match status" value="1"/>
</dbReference>
<sequence>MKSGSAFASSSSLDVSYHRATAARESYMCDRCLREKETPGTDGPDEFVRDMPCHFSCGHVCCWACTVPDIGSPNSRCPACGEAVDVRFERYLFKVLTERAALRGSSSSETLGSETACSSDGYRRDAGLSCIAKCRGDAEFSSGDDTEYSSDEDDALGEVSDDEDGGAVWKSKQTSPESTGQHLPPFNAFDYLESEDPLIYQEGARYSPRPVSCERRSKPALRETERYLVTQNVADTALLLDKDRRSISALSPSPTRIVSVFQQKGDIDVQEGTADDEKPRRRRVRRHALRAQSETSSSESAGVTHDAAPLYYQCAHEYELNRGSGNTQTRPPLRKYHSDRPSSSFAWAESSPKSSTHHHRHRHSVPPELLEDHDSKHHRHKDEKHGNHHRKTRSLGGISASSWIFADSSKGKRRGSGAQIRR</sequence>
<keyword evidence="1" id="KW-0862">Zinc</keyword>
<feature type="compositionally biased region" description="Basic residues" evidence="2">
    <location>
        <begin position="355"/>
        <end position="364"/>
    </location>
</feature>
<protein>
    <recommendedName>
        <fullName evidence="3">RING-type domain-containing protein</fullName>
    </recommendedName>
</protein>
<evidence type="ECO:0000259" key="3">
    <source>
        <dbReference type="PROSITE" id="PS50089"/>
    </source>
</evidence>
<dbReference type="Proteomes" id="UP001480595">
    <property type="component" value="Unassembled WGS sequence"/>
</dbReference>
<feature type="compositionally biased region" description="Basic residues" evidence="2">
    <location>
        <begin position="280"/>
        <end position="289"/>
    </location>
</feature>
<dbReference type="PROSITE" id="PS50089">
    <property type="entry name" value="ZF_RING_2"/>
    <property type="match status" value="1"/>
</dbReference>
<reference evidence="4 5" key="1">
    <citation type="submission" date="2023-01" db="EMBL/GenBank/DDBJ databases">
        <title>Analysis of 21 Apiospora genomes using comparative genomics revels a genus with tremendous synthesis potential of carbohydrate active enzymes and secondary metabolites.</title>
        <authorList>
            <person name="Sorensen T."/>
        </authorList>
    </citation>
    <scope>NUCLEOTIDE SEQUENCE [LARGE SCALE GENOMIC DNA]</scope>
    <source>
        <strain evidence="4 5">CBS 135458</strain>
    </source>
</reference>
<evidence type="ECO:0000313" key="4">
    <source>
        <dbReference type="EMBL" id="KAK8050181.1"/>
    </source>
</evidence>
<evidence type="ECO:0000313" key="5">
    <source>
        <dbReference type="Proteomes" id="UP001480595"/>
    </source>
</evidence>
<feature type="compositionally biased region" description="Acidic residues" evidence="2">
    <location>
        <begin position="142"/>
        <end position="165"/>
    </location>
</feature>
<keyword evidence="5" id="KW-1185">Reference proteome</keyword>
<proteinExistence type="predicted"/>
<dbReference type="InterPro" id="IPR001841">
    <property type="entry name" value="Znf_RING"/>
</dbReference>
<dbReference type="Gene3D" id="3.30.40.10">
    <property type="entry name" value="Zinc/RING finger domain, C3HC4 (zinc finger)"/>
    <property type="match status" value="1"/>
</dbReference>
<feature type="compositionally biased region" description="Polar residues" evidence="2">
    <location>
        <begin position="171"/>
        <end position="181"/>
    </location>
</feature>
<feature type="compositionally biased region" description="Basic residues" evidence="2">
    <location>
        <begin position="411"/>
        <end position="422"/>
    </location>
</feature>
<gene>
    <name evidence="4" type="ORF">PG994_011911</name>
</gene>
<accession>A0ABR1TWD2</accession>
<organism evidence="4 5">
    <name type="scientific">Apiospora phragmitis</name>
    <dbReference type="NCBI Taxonomy" id="2905665"/>
    <lineage>
        <taxon>Eukaryota</taxon>
        <taxon>Fungi</taxon>
        <taxon>Dikarya</taxon>
        <taxon>Ascomycota</taxon>
        <taxon>Pezizomycotina</taxon>
        <taxon>Sordariomycetes</taxon>
        <taxon>Xylariomycetidae</taxon>
        <taxon>Amphisphaeriales</taxon>
        <taxon>Apiosporaceae</taxon>
        <taxon>Apiospora</taxon>
    </lineage>
</organism>
<dbReference type="EMBL" id="JAQQWL010000011">
    <property type="protein sequence ID" value="KAK8050181.1"/>
    <property type="molecule type" value="Genomic_DNA"/>
</dbReference>
<comment type="caution">
    <text evidence="4">The sequence shown here is derived from an EMBL/GenBank/DDBJ whole genome shotgun (WGS) entry which is preliminary data.</text>
</comment>
<evidence type="ECO:0000256" key="2">
    <source>
        <dbReference type="SAM" id="MobiDB-lite"/>
    </source>
</evidence>
<dbReference type="RefSeq" id="XP_066712430.1">
    <property type="nucleotide sequence ID" value="XM_066863320.1"/>
</dbReference>
<feature type="region of interest" description="Disordered" evidence="2">
    <location>
        <begin position="322"/>
        <end position="422"/>
    </location>
</feature>
<dbReference type="InterPro" id="IPR013083">
    <property type="entry name" value="Znf_RING/FYVE/PHD"/>
</dbReference>
<keyword evidence="1" id="KW-0479">Metal-binding</keyword>
<keyword evidence="1" id="KW-0863">Zinc-finger</keyword>
<feature type="domain" description="RING-type" evidence="3">
    <location>
        <begin position="29"/>
        <end position="80"/>
    </location>
</feature>
<feature type="region of interest" description="Disordered" evidence="2">
    <location>
        <begin position="139"/>
        <end position="183"/>
    </location>
</feature>
<evidence type="ECO:0000256" key="1">
    <source>
        <dbReference type="PROSITE-ProRule" id="PRU00175"/>
    </source>
</evidence>
<dbReference type="GeneID" id="92096383"/>
<feature type="compositionally biased region" description="Basic residues" evidence="2">
    <location>
        <begin position="376"/>
        <end position="393"/>
    </location>
</feature>